<dbReference type="GO" id="GO:0008168">
    <property type="term" value="F:methyltransferase activity"/>
    <property type="evidence" value="ECO:0007669"/>
    <property type="project" value="UniProtKB-KW"/>
</dbReference>
<evidence type="ECO:0000313" key="2">
    <source>
        <dbReference type="EMBL" id="MEE6262255.1"/>
    </source>
</evidence>
<sequence>MEATEIRKLAALEDTHWWYRERRALLARALRRLAADGRPPGAALDIGAAGGGNTRVLRAHGWRPVALEYSADGAAIAIERGLPVIRADARQLPLPSASLDLVVAFDILEHFDEDHLAAAEIRRTLRPGGTALIAVPCDMRLWSAHDVAVGHVRRYDRAGLAALMEKAGLVVDELWSWNVLLRPVAAWRRRRSTGSDLDDLPGLVNLGLRAVITAERYLPVRAMPGVSLMLRAHRPATDGAGPVRS</sequence>
<keyword evidence="2" id="KW-0489">Methyltransferase</keyword>
<comment type="caution">
    <text evidence="2">The sequence shown here is derived from an EMBL/GenBank/DDBJ whole genome shotgun (WGS) entry which is preliminary data.</text>
</comment>
<name>A0ABU7S0G6_9ACTN</name>
<accession>A0ABU7S0G6</accession>
<keyword evidence="3" id="KW-1185">Reference proteome</keyword>
<dbReference type="PANTHER" id="PTHR43861:SF3">
    <property type="entry name" value="PUTATIVE (AFU_ORTHOLOGUE AFUA_2G14390)-RELATED"/>
    <property type="match status" value="1"/>
</dbReference>
<proteinExistence type="predicted"/>
<dbReference type="Gene3D" id="3.40.50.150">
    <property type="entry name" value="Vaccinia Virus protein VP39"/>
    <property type="match status" value="1"/>
</dbReference>
<dbReference type="GO" id="GO:0032259">
    <property type="term" value="P:methylation"/>
    <property type="evidence" value="ECO:0007669"/>
    <property type="project" value="UniProtKB-KW"/>
</dbReference>
<dbReference type="SUPFAM" id="SSF53335">
    <property type="entry name" value="S-adenosyl-L-methionine-dependent methyltransferases"/>
    <property type="match status" value="1"/>
</dbReference>
<dbReference type="Pfam" id="PF13489">
    <property type="entry name" value="Methyltransf_23"/>
    <property type="match status" value="1"/>
</dbReference>
<dbReference type="EMBL" id="JAZGQK010000026">
    <property type="protein sequence ID" value="MEE6262255.1"/>
    <property type="molecule type" value="Genomic_DNA"/>
</dbReference>
<dbReference type="CDD" id="cd02440">
    <property type="entry name" value="AdoMet_MTases"/>
    <property type="match status" value="1"/>
</dbReference>
<organism evidence="2 3">
    <name type="scientific">Plantactinospora sonchi</name>
    <dbReference type="NCBI Taxonomy" id="1544735"/>
    <lineage>
        <taxon>Bacteria</taxon>
        <taxon>Bacillati</taxon>
        <taxon>Actinomycetota</taxon>
        <taxon>Actinomycetes</taxon>
        <taxon>Micromonosporales</taxon>
        <taxon>Micromonosporaceae</taxon>
        <taxon>Plantactinospora</taxon>
    </lineage>
</organism>
<reference evidence="2 3" key="1">
    <citation type="submission" date="2024-01" db="EMBL/GenBank/DDBJ databases">
        <title>Genome insights into Plantactinospora sonchi sp. nov.</title>
        <authorList>
            <person name="Wang L."/>
        </authorList>
    </citation>
    <scope>NUCLEOTIDE SEQUENCE [LARGE SCALE GENOMIC DNA]</scope>
    <source>
        <strain evidence="2 3">NEAU-QY2</strain>
    </source>
</reference>
<dbReference type="RefSeq" id="WP_331217183.1">
    <property type="nucleotide sequence ID" value="NZ_JAZGQK010000026.1"/>
</dbReference>
<dbReference type="PANTHER" id="PTHR43861">
    <property type="entry name" value="TRANS-ACONITATE 2-METHYLTRANSFERASE-RELATED"/>
    <property type="match status" value="1"/>
</dbReference>
<protein>
    <submittedName>
        <fullName evidence="2">Class I SAM-dependent methyltransferase</fullName>
    </submittedName>
</protein>
<dbReference type="InterPro" id="IPR029063">
    <property type="entry name" value="SAM-dependent_MTases_sf"/>
</dbReference>
<gene>
    <name evidence="2" type="ORF">V1633_27600</name>
</gene>
<evidence type="ECO:0000256" key="1">
    <source>
        <dbReference type="ARBA" id="ARBA00022679"/>
    </source>
</evidence>
<dbReference type="Proteomes" id="UP001332243">
    <property type="component" value="Unassembled WGS sequence"/>
</dbReference>
<evidence type="ECO:0000313" key="3">
    <source>
        <dbReference type="Proteomes" id="UP001332243"/>
    </source>
</evidence>
<keyword evidence="1" id="KW-0808">Transferase</keyword>